<dbReference type="Proteomes" id="UP001054945">
    <property type="component" value="Unassembled WGS sequence"/>
</dbReference>
<dbReference type="EMBL" id="BPLR01018949">
    <property type="protein sequence ID" value="GIZ03448.1"/>
    <property type="molecule type" value="Genomic_DNA"/>
</dbReference>
<comment type="caution">
    <text evidence="3">The sequence shown here is derived from an EMBL/GenBank/DDBJ whole genome shotgun (WGS) entry which is preliminary data.</text>
</comment>
<dbReference type="InterPro" id="IPR036020">
    <property type="entry name" value="WW_dom_sf"/>
</dbReference>
<reference evidence="3 4" key="1">
    <citation type="submission" date="2021-06" db="EMBL/GenBank/DDBJ databases">
        <title>Caerostris extrusa draft genome.</title>
        <authorList>
            <person name="Kono N."/>
            <person name="Arakawa K."/>
        </authorList>
    </citation>
    <scope>NUCLEOTIDE SEQUENCE [LARGE SCALE GENOMIC DNA]</scope>
</reference>
<dbReference type="PROSITE" id="PS50020">
    <property type="entry name" value="WW_DOMAIN_2"/>
    <property type="match status" value="1"/>
</dbReference>
<feature type="domain" description="WW" evidence="2">
    <location>
        <begin position="6"/>
        <end position="33"/>
    </location>
</feature>
<sequence length="197" mass="21960">MTILMWYASADENGRTYFYDEDNSESLWELPDISVSSDLEESKQSQVVENALESSGNTAKDESAVKSANESLTSPKLRKKAPKLPIPRQFKTRSLIVPECVNLSSTEDNRGFLPPSFGEGYWPSVQDGHFSITRKDIRSAHLATPGVKPELCIDLNGALVEWCPDKSSRKNVFQISTVLGHQLLLQDDNAQTTKRVV</sequence>
<evidence type="ECO:0000313" key="4">
    <source>
        <dbReference type="Proteomes" id="UP001054945"/>
    </source>
</evidence>
<evidence type="ECO:0000259" key="2">
    <source>
        <dbReference type="PROSITE" id="PS50020"/>
    </source>
</evidence>
<dbReference type="SUPFAM" id="SSF50729">
    <property type="entry name" value="PH domain-like"/>
    <property type="match status" value="1"/>
</dbReference>
<dbReference type="InterPro" id="IPR001202">
    <property type="entry name" value="WW_dom"/>
</dbReference>
<feature type="compositionally biased region" description="Polar residues" evidence="1">
    <location>
        <begin position="49"/>
        <end position="58"/>
    </location>
</feature>
<proteinExistence type="predicted"/>
<evidence type="ECO:0000256" key="1">
    <source>
        <dbReference type="SAM" id="MobiDB-lite"/>
    </source>
</evidence>
<organism evidence="3 4">
    <name type="scientific">Caerostris extrusa</name>
    <name type="common">Bark spider</name>
    <name type="synonym">Caerostris bankana</name>
    <dbReference type="NCBI Taxonomy" id="172846"/>
    <lineage>
        <taxon>Eukaryota</taxon>
        <taxon>Metazoa</taxon>
        <taxon>Ecdysozoa</taxon>
        <taxon>Arthropoda</taxon>
        <taxon>Chelicerata</taxon>
        <taxon>Arachnida</taxon>
        <taxon>Araneae</taxon>
        <taxon>Araneomorphae</taxon>
        <taxon>Entelegynae</taxon>
        <taxon>Araneoidea</taxon>
        <taxon>Araneidae</taxon>
        <taxon>Caerostris</taxon>
    </lineage>
</organism>
<keyword evidence="4" id="KW-1185">Reference proteome</keyword>
<accession>A0AAV4Y7W9</accession>
<dbReference type="Gene3D" id="2.30.29.30">
    <property type="entry name" value="Pleckstrin-homology domain (PH domain)/Phosphotyrosine-binding domain (PTB)"/>
    <property type="match status" value="1"/>
</dbReference>
<dbReference type="SUPFAM" id="SSF51045">
    <property type="entry name" value="WW domain"/>
    <property type="match status" value="1"/>
</dbReference>
<evidence type="ECO:0000313" key="3">
    <source>
        <dbReference type="EMBL" id="GIZ03448.1"/>
    </source>
</evidence>
<dbReference type="InterPro" id="IPR011993">
    <property type="entry name" value="PH-like_dom_sf"/>
</dbReference>
<gene>
    <name evidence="3" type="primary">Arhgap15</name>
    <name evidence="3" type="ORF">CEXT_394401</name>
</gene>
<dbReference type="AlphaFoldDB" id="A0AAV4Y7W9"/>
<dbReference type="CDD" id="cd00201">
    <property type="entry name" value="WW"/>
    <property type="match status" value="1"/>
</dbReference>
<protein>
    <submittedName>
        <fullName evidence="3">Rho GTPase-activating protein 15</fullName>
    </submittedName>
</protein>
<name>A0AAV4Y7W9_CAEEX</name>
<feature type="region of interest" description="Disordered" evidence="1">
    <location>
        <begin position="49"/>
        <end position="78"/>
    </location>
</feature>